<feature type="transmembrane region" description="Helical" evidence="1">
    <location>
        <begin position="65"/>
        <end position="90"/>
    </location>
</feature>
<dbReference type="EMBL" id="CP010070">
    <property type="protein sequence ID" value="AIZ56238.1"/>
    <property type="molecule type" value="Genomic_DNA"/>
</dbReference>
<name>A0A0A7LB59_9ARCH</name>
<evidence type="ECO:0000313" key="3">
    <source>
        <dbReference type="Proteomes" id="UP000030787"/>
    </source>
</evidence>
<keyword evidence="3" id="KW-1185">Reference proteome</keyword>
<gene>
    <name evidence="2" type="ORF">Mpt1_c03420</name>
</gene>
<dbReference type="AlphaFoldDB" id="A0A0A7LB59"/>
<dbReference type="STRING" id="1577791.Mpt1_c03420"/>
<reference evidence="2 3" key="1">
    <citation type="journal article" date="2014" name="Appl. Environ. Microbiol.">
        <title>Comparative Genome Analysis of 'Candidatus Methanoplasma termitum' Indicates a New Mode of Energy Metabolism in the Seventh Order of Methanogens.</title>
        <authorList>
            <person name="Lang K."/>
            <person name="Schuldes J."/>
            <person name="Klingl A."/>
            <person name="Poehlein A."/>
            <person name="Daniel R."/>
            <person name="Brune A."/>
        </authorList>
    </citation>
    <scope>NUCLEOTIDE SEQUENCE [LARGE SCALE GENOMIC DNA]</scope>
    <source>
        <strain evidence="3">Mpt1</strain>
    </source>
</reference>
<dbReference type="KEGG" id="mear:Mpt1_c03420"/>
<organism evidence="2 3">
    <name type="scientific">Candidatus Methanoplasma termitum</name>
    <dbReference type="NCBI Taxonomy" id="1577791"/>
    <lineage>
        <taxon>Archaea</taxon>
        <taxon>Methanobacteriati</taxon>
        <taxon>Thermoplasmatota</taxon>
        <taxon>Thermoplasmata</taxon>
        <taxon>Methanomassiliicoccales</taxon>
        <taxon>Methanomassiliicoccaceae</taxon>
        <taxon>Candidatus Methanoplasma</taxon>
    </lineage>
</organism>
<dbReference type="HOGENOM" id="CLU_182722_0_0_2"/>
<evidence type="ECO:0000256" key="1">
    <source>
        <dbReference type="SAM" id="Phobius"/>
    </source>
</evidence>
<keyword evidence="1" id="KW-0472">Membrane</keyword>
<evidence type="ECO:0000313" key="2">
    <source>
        <dbReference type="EMBL" id="AIZ56238.1"/>
    </source>
</evidence>
<dbReference type="RefSeq" id="WP_052399229.1">
    <property type="nucleotide sequence ID" value="NZ_CP010070.1"/>
</dbReference>
<protein>
    <submittedName>
        <fullName evidence="2">Uncharacterized protein</fullName>
    </submittedName>
</protein>
<sequence>MSSDAKTIENLTELYMSQSPAAFTSIAMHAKEPNDYSKRVDGAEHGGTPECTYGCCNEKGCCASGWWYVGCVVGIVCCCMCCCYITNGFYGAWTYWPF</sequence>
<proteinExistence type="predicted"/>
<accession>A0A0A7LB59</accession>
<dbReference type="Proteomes" id="UP000030787">
    <property type="component" value="Chromosome"/>
</dbReference>
<dbReference type="GeneID" id="24818013"/>
<keyword evidence="1" id="KW-0812">Transmembrane</keyword>
<keyword evidence="1" id="KW-1133">Transmembrane helix</keyword>